<evidence type="ECO:0000256" key="1">
    <source>
        <dbReference type="SAM" id="MobiDB-lite"/>
    </source>
</evidence>
<dbReference type="InterPro" id="IPR012312">
    <property type="entry name" value="Hemerythrin-like"/>
</dbReference>
<dbReference type="Proteomes" id="UP000199375">
    <property type="component" value="Unassembled WGS sequence"/>
</dbReference>
<feature type="region of interest" description="Disordered" evidence="1">
    <location>
        <begin position="154"/>
        <end position="207"/>
    </location>
</feature>
<evidence type="ECO:0000313" key="3">
    <source>
        <dbReference type="EMBL" id="SCF03112.1"/>
    </source>
</evidence>
<feature type="compositionally biased region" description="Pro residues" evidence="1">
    <location>
        <begin position="163"/>
        <end position="172"/>
    </location>
</feature>
<evidence type="ECO:0000259" key="2">
    <source>
        <dbReference type="Pfam" id="PF01814"/>
    </source>
</evidence>
<name>A0A1C4X3T8_9ACTN</name>
<feature type="compositionally biased region" description="Basic and acidic residues" evidence="1">
    <location>
        <begin position="186"/>
        <end position="207"/>
    </location>
</feature>
<protein>
    <submittedName>
        <fullName evidence="3">Hemerythrin HHE cation binding domain-containing protein</fullName>
    </submittedName>
</protein>
<dbReference type="PANTHER" id="PTHR35585:SF1">
    <property type="entry name" value="HHE DOMAIN PROTEIN (AFU_ORTHOLOGUE AFUA_4G00730)"/>
    <property type="match status" value="1"/>
</dbReference>
<evidence type="ECO:0000313" key="4">
    <source>
        <dbReference type="Proteomes" id="UP000199375"/>
    </source>
</evidence>
<accession>A0A1C4X3T8</accession>
<gene>
    <name evidence="3" type="ORF">GA0070558_121111</name>
</gene>
<dbReference type="PANTHER" id="PTHR35585">
    <property type="entry name" value="HHE DOMAIN PROTEIN (AFU_ORTHOLOGUE AFUA_4G00730)"/>
    <property type="match status" value="1"/>
</dbReference>
<dbReference type="AlphaFoldDB" id="A0A1C4X3T8"/>
<dbReference type="CDD" id="cd12108">
    <property type="entry name" value="Hr-like"/>
    <property type="match status" value="1"/>
</dbReference>
<dbReference type="RefSeq" id="WP_077935821.1">
    <property type="nucleotide sequence ID" value="NZ_FMCW01000021.1"/>
</dbReference>
<organism evidence="3 4">
    <name type="scientific">Micromonospora haikouensis</name>
    <dbReference type="NCBI Taxonomy" id="686309"/>
    <lineage>
        <taxon>Bacteria</taxon>
        <taxon>Bacillati</taxon>
        <taxon>Actinomycetota</taxon>
        <taxon>Actinomycetes</taxon>
        <taxon>Micromonosporales</taxon>
        <taxon>Micromonosporaceae</taxon>
        <taxon>Micromonospora</taxon>
    </lineage>
</organism>
<dbReference type="Pfam" id="PF01814">
    <property type="entry name" value="Hemerythrin"/>
    <property type="match status" value="1"/>
</dbReference>
<proteinExistence type="predicted"/>
<dbReference type="EMBL" id="FMCW01000021">
    <property type="protein sequence ID" value="SCF03112.1"/>
    <property type="molecule type" value="Genomic_DNA"/>
</dbReference>
<dbReference type="Gene3D" id="1.20.120.520">
    <property type="entry name" value="nmb1532 protein domain like"/>
    <property type="match status" value="1"/>
</dbReference>
<feature type="domain" description="Hemerythrin-like" evidence="2">
    <location>
        <begin position="19"/>
        <end position="137"/>
    </location>
</feature>
<sequence length="207" mass="23182">MTDPQSRTDHPQGVTDQDVVDVLVADHREVEAIFVELEGRQGTPEHRRQLADVVIAELVRHSVAEEQYVYPAARRALPDGDQLAEHEIAEHAEAERTMKELESVDPSEARFEPLLAHLTKAIRHHVQEEESDLFPRLRAAMAREELVELAGRVQAAKRSAPTRPHPAAPDHPPANRLLAPGTGLVDRLRDALSGRPTSMEELREKQL</sequence>
<reference evidence="3 4" key="1">
    <citation type="submission" date="2016-06" db="EMBL/GenBank/DDBJ databases">
        <authorList>
            <person name="Kjaerup R.B."/>
            <person name="Dalgaard T.S."/>
            <person name="Juul-Madsen H.R."/>
        </authorList>
    </citation>
    <scope>NUCLEOTIDE SEQUENCE [LARGE SCALE GENOMIC DNA]</scope>
    <source>
        <strain evidence="3 4">DSM 45626</strain>
    </source>
</reference>